<dbReference type="InterPro" id="IPR051910">
    <property type="entry name" value="ComF/GntX_DNA_util-trans"/>
</dbReference>
<dbReference type="STRING" id="1123323.SAMN05216245_101116"/>
<name>A0A1I1X8G2_9FIRM</name>
<dbReference type="SUPFAM" id="SSF53271">
    <property type="entry name" value="PRTase-like"/>
    <property type="match status" value="1"/>
</dbReference>
<accession>A0A1I1X8G2</accession>
<evidence type="ECO:0000259" key="2">
    <source>
        <dbReference type="Pfam" id="PF00156"/>
    </source>
</evidence>
<proteinExistence type="inferred from homology"/>
<dbReference type="Gene3D" id="3.40.50.2020">
    <property type="match status" value="1"/>
</dbReference>
<dbReference type="OrthoDB" id="9779910at2"/>
<feature type="domain" description="Phosphoribosyltransferase" evidence="2">
    <location>
        <begin position="206"/>
        <end position="249"/>
    </location>
</feature>
<evidence type="ECO:0000313" key="3">
    <source>
        <dbReference type="EMBL" id="SFE03706.1"/>
    </source>
</evidence>
<comment type="similarity">
    <text evidence="1">Belongs to the ComF/GntX family.</text>
</comment>
<keyword evidence="3" id="KW-0328">Glycosyltransferase</keyword>
<evidence type="ECO:0000256" key="1">
    <source>
        <dbReference type="ARBA" id="ARBA00008007"/>
    </source>
</evidence>
<dbReference type="AlphaFoldDB" id="A0A1I1X8G2"/>
<dbReference type="InterPro" id="IPR000836">
    <property type="entry name" value="PRTase_dom"/>
</dbReference>
<gene>
    <name evidence="3" type="ORF">SAMN05216245_101116</name>
</gene>
<dbReference type="Pfam" id="PF00156">
    <property type="entry name" value="Pribosyltran"/>
    <property type="match status" value="1"/>
</dbReference>
<keyword evidence="3" id="KW-0808">Transferase</keyword>
<dbReference type="InterPro" id="IPR029057">
    <property type="entry name" value="PRTase-like"/>
</dbReference>
<sequence>MKELVFPRCCAGCGVEIEAGYLCGECRKGLLQMKAFPPAGSLDGILFFFAYENHIKEAIHKIKFGRDKELLDQLSEETERLLADLSGQRIITNFLTDAGKKPCSAEKEYDREKTVQAYCQKEAGQTICQKGVSREKCGSWLWSGIPTDSGRLRERGFDLPAALFSSRAQKLGGIWTQTLCRTRKTLPMYGLSPEERRRNLQDCFAVTRDVCGKSIVLADDIFTTGTTFSAAAAALKKAGAETVKGIAFCGSVENIR</sequence>
<organism evidence="3 4">
    <name type="scientific">Succiniclasticum ruminis DSM 9236</name>
    <dbReference type="NCBI Taxonomy" id="1123323"/>
    <lineage>
        <taxon>Bacteria</taxon>
        <taxon>Bacillati</taxon>
        <taxon>Bacillota</taxon>
        <taxon>Negativicutes</taxon>
        <taxon>Acidaminococcales</taxon>
        <taxon>Acidaminococcaceae</taxon>
        <taxon>Succiniclasticum</taxon>
    </lineage>
</organism>
<dbReference type="EMBL" id="FONL01000001">
    <property type="protein sequence ID" value="SFE03706.1"/>
    <property type="molecule type" value="Genomic_DNA"/>
</dbReference>
<protein>
    <submittedName>
        <fullName evidence="3">Predicted amidophosphoribosyltransferases</fullName>
    </submittedName>
</protein>
<reference evidence="3 4" key="1">
    <citation type="submission" date="2016-10" db="EMBL/GenBank/DDBJ databases">
        <authorList>
            <person name="de Groot N.N."/>
        </authorList>
    </citation>
    <scope>NUCLEOTIDE SEQUENCE [LARGE SCALE GENOMIC DNA]</scope>
    <source>
        <strain evidence="3 4">DSM 9236</strain>
    </source>
</reference>
<evidence type="ECO:0000313" key="4">
    <source>
        <dbReference type="Proteomes" id="UP000198896"/>
    </source>
</evidence>
<keyword evidence="4" id="KW-1185">Reference proteome</keyword>
<dbReference type="RefSeq" id="WP_093912323.1">
    <property type="nucleotide sequence ID" value="NZ_FONL01000001.1"/>
</dbReference>
<dbReference type="PANTHER" id="PTHR47505:SF1">
    <property type="entry name" value="DNA UTILIZATION PROTEIN YHGH"/>
    <property type="match status" value="1"/>
</dbReference>
<dbReference type="Proteomes" id="UP000198896">
    <property type="component" value="Unassembled WGS sequence"/>
</dbReference>
<dbReference type="PANTHER" id="PTHR47505">
    <property type="entry name" value="DNA UTILIZATION PROTEIN YHGH"/>
    <property type="match status" value="1"/>
</dbReference>
<dbReference type="GO" id="GO:0016757">
    <property type="term" value="F:glycosyltransferase activity"/>
    <property type="evidence" value="ECO:0007669"/>
    <property type="project" value="UniProtKB-KW"/>
</dbReference>